<dbReference type="Proteomes" id="UP000271937">
    <property type="component" value="Unassembled WGS sequence"/>
</dbReference>
<dbReference type="OrthoDB" id="1362098at2"/>
<comment type="caution">
    <text evidence="1">The sequence shown here is derived from an EMBL/GenBank/DDBJ whole genome shotgun (WGS) entry which is preliminary data.</text>
</comment>
<dbReference type="AlphaFoldDB" id="A0A3P3WCR5"/>
<reference evidence="1 2" key="1">
    <citation type="submission" date="2018-11" db="EMBL/GenBank/DDBJ databases">
        <title>Flavobacterium sp. nov., YIM 102600 draft genome.</title>
        <authorList>
            <person name="Li G."/>
            <person name="Jiang Y."/>
        </authorList>
    </citation>
    <scope>NUCLEOTIDE SEQUENCE [LARGE SCALE GENOMIC DNA]</scope>
    <source>
        <strain evidence="1 2">YIM 102600</strain>
    </source>
</reference>
<dbReference type="EMBL" id="RQVR01000004">
    <property type="protein sequence ID" value="RRJ92945.1"/>
    <property type="molecule type" value="Genomic_DNA"/>
</dbReference>
<dbReference type="RefSeq" id="WP_125011988.1">
    <property type="nucleotide sequence ID" value="NZ_RQVR01000004.1"/>
</dbReference>
<protein>
    <submittedName>
        <fullName evidence="1">Uncharacterized protein</fullName>
    </submittedName>
</protein>
<organism evidence="1 2">
    <name type="scientific">Flavobacterium macacae</name>
    <dbReference type="NCBI Taxonomy" id="2488993"/>
    <lineage>
        <taxon>Bacteria</taxon>
        <taxon>Pseudomonadati</taxon>
        <taxon>Bacteroidota</taxon>
        <taxon>Flavobacteriia</taxon>
        <taxon>Flavobacteriales</taxon>
        <taxon>Flavobacteriaceae</taxon>
        <taxon>Flavobacterium</taxon>
    </lineage>
</organism>
<name>A0A3P3WCR5_9FLAO</name>
<evidence type="ECO:0000313" key="1">
    <source>
        <dbReference type="EMBL" id="RRJ92945.1"/>
    </source>
</evidence>
<keyword evidence="2" id="KW-1185">Reference proteome</keyword>
<accession>A0A3P3WCR5</accession>
<gene>
    <name evidence="1" type="ORF">EG849_04985</name>
</gene>
<sequence>MNDHFKNIIDSLIKNGFIESETNVKDLGRKLDFKITQYSLNTDLSFKFLNSDDFINFLNYSSSEEITSEKIGLINSAILEQGLDPGDFFYVNFYKKEVNEL</sequence>
<proteinExistence type="predicted"/>
<evidence type="ECO:0000313" key="2">
    <source>
        <dbReference type="Proteomes" id="UP000271937"/>
    </source>
</evidence>